<organism evidence="5 6">
    <name type="scientific">Aquimarina hainanensis</name>
    <dbReference type="NCBI Taxonomy" id="1578017"/>
    <lineage>
        <taxon>Bacteria</taxon>
        <taxon>Pseudomonadati</taxon>
        <taxon>Bacteroidota</taxon>
        <taxon>Flavobacteriia</taxon>
        <taxon>Flavobacteriales</taxon>
        <taxon>Flavobacteriaceae</taxon>
        <taxon>Aquimarina</taxon>
    </lineage>
</organism>
<keyword evidence="2" id="KW-0597">Phosphoprotein</keyword>
<dbReference type="PROSITE" id="PS00606">
    <property type="entry name" value="KS3_1"/>
    <property type="match status" value="1"/>
</dbReference>
<dbReference type="Pfam" id="PF00109">
    <property type="entry name" value="ketoacyl-synt"/>
    <property type="match status" value="1"/>
</dbReference>
<evidence type="ECO:0000313" key="6">
    <source>
        <dbReference type="Proteomes" id="UP001597459"/>
    </source>
</evidence>
<dbReference type="InterPro" id="IPR008278">
    <property type="entry name" value="4-PPantetheinyl_Trfase_dom"/>
</dbReference>
<dbReference type="InterPro" id="IPR037143">
    <property type="entry name" value="4-PPantetheinyl_Trfase_dom_sf"/>
</dbReference>
<keyword evidence="3" id="KW-0808">Transferase</keyword>
<keyword evidence="1" id="KW-0596">Phosphopantetheine</keyword>
<dbReference type="Pfam" id="PF16197">
    <property type="entry name" value="KAsynt_C_assoc"/>
    <property type="match status" value="1"/>
</dbReference>
<name>A0ABW5NAA9_9FLAO</name>
<reference evidence="6" key="1">
    <citation type="journal article" date="2019" name="Int. J. Syst. Evol. Microbiol.">
        <title>The Global Catalogue of Microorganisms (GCM) 10K type strain sequencing project: providing services to taxonomists for standard genome sequencing and annotation.</title>
        <authorList>
            <consortium name="The Broad Institute Genomics Platform"/>
            <consortium name="The Broad Institute Genome Sequencing Center for Infectious Disease"/>
            <person name="Wu L."/>
            <person name="Ma J."/>
        </authorList>
    </citation>
    <scope>NUCLEOTIDE SEQUENCE [LARGE SCALE GENOMIC DNA]</scope>
    <source>
        <strain evidence="6">KCTC 42423</strain>
    </source>
</reference>
<dbReference type="PANTHER" id="PTHR43074">
    <property type="entry name" value="OMEGA-3 POLYUNSATURATED FATTY ACID SYNTHASE PFAB-RELATED"/>
    <property type="match status" value="1"/>
</dbReference>
<sequence length="1432" mass="159163">MTNKTDIAIVGMSCVFPGAGDIDTFWSNIINKVDAITEVPDHRWDKTYYDPSSSAIDRFYCKRGGFVDEFAAFDPVAFGILPIAVEGMDPDHLLSLKMAKKALDDAGVFEKNIALDKAGIILGKGNYPGIRSSMVSEKMRTGEHLVTLLKTVLPDIAPSELIKVKETFLAQTGRYGADTTMGLIPNLVASLIANRLDFGGTAYTVDAACASSLIAIDHAVRELNSGRCDLVLAGGIHLCQNESFYSLFTQLGALSRKQQIRPFDKEADGLVIGEGCGMVVLKKMEKALADNDRIYAVIKGVGIASDGAGTSLMSPSVSGQTKAIEQAWENAGVDKTNIGYIEAHGTATVLGDKTEITTLKQVFGEKEGTSQVGLGTVKSMIGHTMPASGIAGVIKTALALYHEKQPPTLHCDEPLDILSGSKFSILQEEIDWKQSDTPRYAGINAFGFGGINAHVVLEGGDIAKKQNASQIESNIEKDPVLLLKRTSGSALIHALENEETELGRGDHRIVLFNPTPERIKKAIKIIKRGRSWRNRNDIWYTSTPLLQNGEKVCFLFPGLDGLEDSTTEDVCRYFDIPALTYQKNTELVGSVMSVFACSIILDTALKKMNITPDVIAGHSLGEWVGYMSSGICEKETTLQTLSEQRLSSISVPDVFFLVVGCGLEKVRPIIEGIKDIYLSHDNCHHQVILCGKKYALDICKRILDEAQIFNQVLPFQSGFHSPFFQEYAKELEDINVCIQNAPRIPIWSATTVAPYPDDIEGIKELSVDNLLKPVRFRELTQKLYEEGARVFIQIGGGGLIGFTDDILKGMQYSGISASSTKRTGINQIQRVIAALFVEGREEGISFLNRIEKEVKNKEIKLALGQTLIKDFGDIKIPSNYEKRIPTHEKVTHKHPVLKQFQENFESIQKAQLAITEVLEKQLKTAGEKHHYLKLTDRDTVLTKEPIPEDFSKTIEISLTKYPELKDHAMYEQREGWIYPEDFFPVVPMTMLIEIMAESVLEQTVAKKIIAIGDVQAFKWMEAASPVHITLSGTWKDANNAVVSFGEYATATISIGDEYKTPPYTKIEDLGEERPAPLTEKQVYEERHMFHGEAYQGIRQFLQNGTKGMSALISGGTGKGSLLDNAGQLFGLWCHWGLSDDYVAFPMKIRKIQFFDDFLKQDGIIKCVCRLEKETDEILIAKMILYKGDQVWATITGWQNKRLGFDAIMSKTYRSIRAHKLSDGILPGISLFHGHYKRVTAWGYVMRRYLNSKEKEVFNSLKLSQQRSWLMGKVAIKDAVCKYIADTTGNQLFPGEITVHSDPSGKPYVTGEGNELEGIHVSLSHKEKLAVATVSSIRNPGIDLEEIKDRGEGFIAVSFHEQEVALLSEKEAYWEWITRGWSAKEAYGKSMGIGLGGAPKKIRINEIKDERIKIEDTWIQTKRYKNYIIAWIK</sequence>
<dbReference type="InterPro" id="IPR014043">
    <property type="entry name" value="Acyl_transferase_dom"/>
</dbReference>
<dbReference type="InterPro" id="IPR052568">
    <property type="entry name" value="PKS-FAS_Synthase"/>
</dbReference>
<dbReference type="SMART" id="SM00827">
    <property type="entry name" value="PKS_AT"/>
    <property type="match status" value="1"/>
</dbReference>
<evidence type="ECO:0000256" key="1">
    <source>
        <dbReference type="ARBA" id="ARBA00022450"/>
    </source>
</evidence>
<evidence type="ECO:0000259" key="4">
    <source>
        <dbReference type="PROSITE" id="PS52004"/>
    </source>
</evidence>
<feature type="domain" description="Ketosynthase family 3 (KS3)" evidence="4">
    <location>
        <begin position="4"/>
        <end position="459"/>
    </location>
</feature>
<proteinExistence type="predicted"/>
<dbReference type="Pfam" id="PF01648">
    <property type="entry name" value="ACPS"/>
    <property type="match status" value="1"/>
</dbReference>
<dbReference type="InterPro" id="IPR042104">
    <property type="entry name" value="PKS_dehydratase_sf"/>
</dbReference>
<evidence type="ECO:0000313" key="5">
    <source>
        <dbReference type="EMBL" id="MFD2591766.1"/>
    </source>
</evidence>
<dbReference type="RefSeq" id="WP_378253479.1">
    <property type="nucleotide sequence ID" value="NZ_JBHSJV010000001.1"/>
</dbReference>
<dbReference type="InterPro" id="IPR018201">
    <property type="entry name" value="Ketoacyl_synth_AS"/>
</dbReference>
<accession>A0ABW5NAA9</accession>
<dbReference type="InterPro" id="IPR032821">
    <property type="entry name" value="PKS_assoc"/>
</dbReference>
<dbReference type="SMART" id="SM00825">
    <property type="entry name" value="PKS_KS"/>
    <property type="match status" value="1"/>
</dbReference>
<dbReference type="PANTHER" id="PTHR43074:SF1">
    <property type="entry name" value="BETA-KETOACYL SYNTHASE FAMILY PROTEIN-RELATED"/>
    <property type="match status" value="1"/>
</dbReference>
<dbReference type="Gene3D" id="3.30.70.250">
    <property type="entry name" value="Malonyl-CoA ACP transacylase, ACP-binding"/>
    <property type="match status" value="1"/>
</dbReference>
<protein>
    <submittedName>
        <fullName evidence="5">Beta-ketoacyl synthase N-terminal-like domain-containing protein</fullName>
    </submittedName>
</protein>
<dbReference type="SUPFAM" id="SSF52151">
    <property type="entry name" value="FabD/lysophospholipase-like"/>
    <property type="match status" value="1"/>
</dbReference>
<dbReference type="SUPFAM" id="SSF53901">
    <property type="entry name" value="Thiolase-like"/>
    <property type="match status" value="1"/>
</dbReference>
<dbReference type="Pfam" id="PF02801">
    <property type="entry name" value="Ketoacyl-synt_C"/>
    <property type="match status" value="1"/>
</dbReference>
<dbReference type="InterPro" id="IPR001227">
    <property type="entry name" value="Ac_transferase_dom_sf"/>
</dbReference>
<dbReference type="Gene3D" id="3.90.470.20">
    <property type="entry name" value="4'-phosphopantetheinyl transferase domain"/>
    <property type="match status" value="2"/>
</dbReference>
<dbReference type="CDD" id="cd00833">
    <property type="entry name" value="PKS"/>
    <property type="match status" value="1"/>
</dbReference>
<dbReference type="InterPro" id="IPR016035">
    <property type="entry name" value="Acyl_Trfase/lysoPLipase"/>
</dbReference>
<dbReference type="InterPro" id="IPR016039">
    <property type="entry name" value="Thiolase-like"/>
</dbReference>
<gene>
    <name evidence="5" type="ORF">ACFSTE_13080</name>
</gene>
<dbReference type="SUPFAM" id="SSF56214">
    <property type="entry name" value="4'-phosphopantetheinyl transferase"/>
    <property type="match status" value="2"/>
</dbReference>
<dbReference type="InterPro" id="IPR014031">
    <property type="entry name" value="Ketoacyl_synth_C"/>
</dbReference>
<dbReference type="Gene3D" id="3.10.129.110">
    <property type="entry name" value="Polyketide synthase dehydratase"/>
    <property type="match status" value="1"/>
</dbReference>
<evidence type="ECO:0000256" key="2">
    <source>
        <dbReference type="ARBA" id="ARBA00022553"/>
    </source>
</evidence>
<dbReference type="Gene3D" id="3.40.366.10">
    <property type="entry name" value="Malonyl-Coenzyme A Acyl Carrier Protein, domain 2"/>
    <property type="match status" value="1"/>
</dbReference>
<evidence type="ECO:0000256" key="3">
    <source>
        <dbReference type="ARBA" id="ARBA00022679"/>
    </source>
</evidence>
<dbReference type="PROSITE" id="PS52004">
    <property type="entry name" value="KS3_2"/>
    <property type="match status" value="1"/>
</dbReference>
<dbReference type="InterPro" id="IPR020841">
    <property type="entry name" value="PKS_Beta-ketoAc_synthase_dom"/>
</dbReference>
<comment type="caution">
    <text evidence="5">The sequence shown here is derived from an EMBL/GenBank/DDBJ whole genome shotgun (WGS) entry which is preliminary data.</text>
</comment>
<dbReference type="EMBL" id="JBHULX010000022">
    <property type="protein sequence ID" value="MFD2591766.1"/>
    <property type="molecule type" value="Genomic_DNA"/>
</dbReference>
<keyword evidence="6" id="KW-1185">Reference proteome</keyword>
<dbReference type="Gene3D" id="3.40.47.10">
    <property type="match status" value="1"/>
</dbReference>
<dbReference type="InterPro" id="IPR014030">
    <property type="entry name" value="Ketoacyl_synth_N"/>
</dbReference>
<dbReference type="Proteomes" id="UP001597459">
    <property type="component" value="Unassembled WGS sequence"/>
</dbReference>
<dbReference type="Pfam" id="PF00698">
    <property type="entry name" value="Acyl_transf_1"/>
    <property type="match status" value="1"/>
</dbReference>